<accession>A0A9P9JNI7</accession>
<reference evidence="1" key="1">
    <citation type="journal article" date="2021" name="Nat. Commun.">
        <title>Genetic determinants of endophytism in the Arabidopsis root mycobiome.</title>
        <authorList>
            <person name="Mesny F."/>
            <person name="Miyauchi S."/>
            <person name="Thiergart T."/>
            <person name="Pickel B."/>
            <person name="Atanasova L."/>
            <person name="Karlsson M."/>
            <person name="Huettel B."/>
            <person name="Barry K.W."/>
            <person name="Haridas S."/>
            <person name="Chen C."/>
            <person name="Bauer D."/>
            <person name="Andreopoulos W."/>
            <person name="Pangilinan J."/>
            <person name="LaButti K."/>
            <person name="Riley R."/>
            <person name="Lipzen A."/>
            <person name="Clum A."/>
            <person name="Drula E."/>
            <person name="Henrissat B."/>
            <person name="Kohler A."/>
            <person name="Grigoriev I.V."/>
            <person name="Martin F.M."/>
            <person name="Hacquard S."/>
        </authorList>
    </citation>
    <scope>NUCLEOTIDE SEQUENCE</scope>
    <source>
        <strain evidence="1">MPI-CAGE-AT-0147</strain>
    </source>
</reference>
<sequence length="421" mass="46186">MSGAEVHVVSKHDHTKYATTTSPLDLPLLSPSSVRIRTSLITLTKNNLAYAVRGGVLGWWHAFPVPASLAPPYNNADDWCIVPAWGIAEVIESNVDDISKGSRLYGLIPLSSYQHDLTLVRTETAGHFREISEHRKPLMNLYNRFILISEVLKPRVDDWFVAAFTGFGSGHLLNRFVLPFDPHFKPIHPLGRGAGKWDREDADLTSTVVVGLSTSSKTGRMFSWSLTQDRDSQNLPLGYLQLSTASEASIMGGQSAFPIKSMSYSDLASSEAPNWLAALQPTRVLLIDFGARDGIIERFLGSVSPVLPKTTSFTILALATKREIIQNPDPVAKEHLVKRQSLDVIQVNHSGIQDSAIEDVGVASVYEDWKAGFDRWVEADGAKTLELAKGSGIGGENGVEKSWEDLVCGRISSQKALIFHI</sequence>
<evidence type="ECO:0000313" key="2">
    <source>
        <dbReference type="Proteomes" id="UP000738349"/>
    </source>
</evidence>
<proteinExistence type="predicted"/>
<comment type="caution">
    <text evidence="1">The sequence shown here is derived from an EMBL/GenBank/DDBJ whole genome shotgun (WGS) entry which is preliminary data.</text>
</comment>
<dbReference type="Pfam" id="PF11017">
    <property type="entry name" value="DUF2855"/>
    <property type="match status" value="1"/>
</dbReference>
<gene>
    <name evidence="1" type="ORF">EDB81DRAFT_772012</name>
</gene>
<dbReference type="OrthoDB" id="192702at2759"/>
<name>A0A9P9JNI7_9HYPO</name>
<dbReference type="Proteomes" id="UP000738349">
    <property type="component" value="Unassembled WGS sequence"/>
</dbReference>
<dbReference type="InterPro" id="IPR021276">
    <property type="entry name" value="DUF2855"/>
</dbReference>
<organism evidence="1 2">
    <name type="scientific">Dactylonectria macrodidyma</name>
    <dbReference type="NCBI Taxonomy" id="307937"/>
    <lineage>
        <taxon>Eukaryota</taxon>
        <taxon>Fungi</taxon>
        <taxon>Dikarya</taxon>
        <taxon>Ascomycota</taxon>
        <taxon>Pezizomycotina</taxon>
        <taxon>Sordariomycetes</taxon>
        <taxon>Hypocreomycetidae</taxon>
        <taxon>Hypocreales</taxon>
        <taxon>Nectriaceae</taxon>
        <taxon>Dactylonectria</taxon>
    </lineage>
</organism>
<evidence type="ECO:0000313" key="1">
    <source>
        <dbReference type="EMBL" id="KAH7176159.1"/>
    </source>
</evidence>
<dbReference type="AlphaFoldDB" id="A0A9P9JNI7"/>
<keyword evidence="2" id="KW-1185">Reference proteome</keyword>
<dbReference type="EMBL" id="JAGMUV010000001">
    <property type="protein sequence ID" value="KAH7176159.1"/>
    <property type="molecule type" value="Genomic_DNA"/>
</dbReference>
<protein>
    <submittedName>
        <fullName evidence="1">Uncharacterized protein</fullName>
    </submittedName>
</protein>